<sequence length="244" mass="28758">MADEEVKELAFVSETILKKRKSNEEWALRRKAQLELRQKRNKSHGNDFKLPEQFIKEYRNKEFDLIKMKHRMKKHKSGQMELKSKLLFVVRIQGKNDMHPLTRKILNKLRLGRIFNGIFIKANETVIDMLQKVEPYITYGYPNLKNVKELVYKKGFARIDKQRVPLTNNNIISLELGKYGILCIQDIVDEIVNVGPHFTEVTNFLWPFSLNKPEGLQKTKRLYKDGGEAGNREDHINELMDKMN</sequence>
<dbReference type="SUPFAM" id="SSF55129">
    <property type="entry name" value="Ribosomal protein L30p/L7e"/>
    <property type="match status" value="1"/>
</dbReference>
<dbReference type="InterPro" id="IPR035808">
    <property type="entry name" value="Ribosomal_uL30_euk_arc"/>
</dbReference>
<accession>A0AAN7JC15</accession>
<dbReference type="Pfam" id="PF08079">
    <property type="entry name" value="Ribosomal_L30_N"/>
    <property type="match status" value="1"/>
</dbReference>
<name>A0AAN7JC15_9MYRT</name>
<dbReference type="InterPro" id="IPR005998">
    <property type="entry name" value="Ribosomal_uL30_euk"/>
</dbReference>
<evidence type="ECO:0008006" key="8">
    <source>
        <dbReference type="Google" id="ProtNLM"/>
    </source>
</evidence>
<dbReference type="PROSITE" id="PS00634">
    <property type="entry name" value="RIBOSOMAL_L30"/>
    <property type="match status" value="1"/>
</dbReference>
<feature type="domain" description="Large ribosomal subunit protein uL30 N-terminal eukaryotes" evidence="5">
    <location>
        <begin position="12"/>
        <end position="77"/>
    </location>
</feature>
<dbReference type="InterPro" id="IPR036919">
    <property type="entry name" value="Ribo_uL30_ferredoxin-like_sf"/>
</dbReference>
<dbReference type="NCBIfam" id="TIGR01310">
    <property type="entry name" value="uL30_euk"/>
    <property type="match status" value="1"/>
</dbReference>
<dbReference type="GO" id="GO:0003723">
    <property type="term" value="F:RNA binding"/>
    <property type="evidence" value="ECO:0007669"/>
    <property type="project" value="InterPro"/>
</dbReference>
<dbReference type="GO" id="GO:0000463">
    <property type="term" value="P:maturation of LSU-rRNA from tricistronic rRNA transcript (SSU-rRNA, 5.8S rRNA, LSU-rRNA)"/>
    <property type="evidence" value="ECO:0007669"/>
    <property type="project" value="TreeGrafter"/>
</dbReference>
<evidence type="ECO:0000313" key="6">
    <source>
        <dbReference type="EMBL" id="KAK4745986.1"/>
    </source>
</evidence>
<evidence type="ECO:0000256" key="1">
    <source>
        <dbReference type="ARBA" id="ARBA00007594"/>
    </source>
</evidence>
<dbReference type="InterPro" id="IPR018038">
    <property type="entry name" value="Ribosomal_uL30_CS"/>
</dbReference>
<dbReference type="InterPro" id="IPR039699">
    <property type="entry name" value="Ribosomal_uL30"/>
</dbReference>
<dbReference type="FunFam" id="3.30.1390.20:FF:000003">
    <property type="entry name" value="60S ribosomal protein L7"/>
    <property type="match status" value="1"/>
</dbReference>
<dbReference type="Proteomes" id="UP001345219">
    <property type="component" value="Chromosome 10"/>
</dbReference>
<feature type="domain" description="Large ribosomal subunit protein uL30-like ferredoxin-like fold" evidence="4">
    <location>
        <begin position="87"/>
        <end position="137"/>
    </location>
</feature>
<evidence type="ECO:0000256" key="3">
    <source>
        <dbReference type="ARBA" id="ARBA00023274"/>
    </source>
</evidence>
<dbReference type="InterPro" id="IPR016082">
    <property type="entry name" value="Ribosomal_uL30_ferredoxin-like"/>
</dbReference>
<dbReference type="GO" id="GO:0003735">
    <property type="term" value="F:structural constituent of ribosome"/>
    <property type="evidence" value="ECO:0007669"/>
    <property type="project" value="TreeGrafter"/>
</dbReference>
<reference evidence="6 7" key="1">
    <citation type="journal article" date="2023" name="Hortic Res">
        <title>Pangenome of water caltrop reveals structural variations and asymmetric subgenome divergence after allopolyploidization.</title>
        <authorList>
            <person name="Zhang X."/>
            <person name="Chen Y."/>
            <person name="Wang L."/>
            <person name="Yuan Y."/>
            <person name="Fang M."/>
            <person name="Shi L."/>
            <person name="Lu R."/>
            <person name="Comes H.P."/>
            <person name="Ma Y."/>
            <person name="Chen Y."/>
            <person name="Huang G."/>
            <person name="Zhou Y."/>
            <person name="Zheng Z."/>
            <person name="Qiu Y."/>
        </authorList>
    </citation>
    <scope>NUCLEOTIDE SEQUENCE [LARGE SCALE GENOMIC DNA]</scope>
    <source>
        <tissue evidence="6">Roots</tissue>
    </source>
</reference>
<evidence type="ECO:0000313" key="7">
    <source>
        <dbReference type="Proteomes" id="UP001345219"/>
    </source>
</evidence>
<gene>
    <name evidence="6" type="ORF">SAY87_012298</name>
</gene>
<protein>
    <recommendedName>
        <fullName evidence="8">60S ribosomal protein L7</fullName>
    </recommendedName>
</protein>
<keyword evidence="2" id="KW-0689">Ribosomal protein</keyword>
<organism evidence="6 7">
    <name type="scientific">Trapa incisa</name>
    <dbReference type="NCBI Taxonomy" id="236973"/>
    <lineage>
        <taxon>Eukaryota</taxon>
        <taxon>Viridiplantae</taxon>
        <taxon>Streptophyta</taxon>
        <taxon>Embryophyta</taxon>
        <taxon>Tracheophyta</taxon>
        <taxon>Spermatophyta</taxon>
        <taxon>Magnoliopsida</taxon>
        <taxon>eudicotyledons</taxon>
        <taxon>Gunneridae</taxon>
        <taxon>Pentapetalae</taxon>
        <taxon>rosids</taxon>
        <taxon>malvids</taxon>
        <taxon>Myrtales</taxon>
        <taxon>Lythraceae</taxon>
        <taxon>Trapa</taxon>
    </lineage>
</organism>
<dbReference type="CDD" id="cd01657">
    <property type="entry name" value="Ribosomal_L7_archeal_euk"/>
    <property type="match status" value="1"/>
</dbReference>
<dbReference type="AlphaFoldDB" id="A0AAN7JC15"/>
<proteinExistence type="inferred from homology"/>
<comment type="caution">
    <text evidence="6">The sequence shown here is derived from an EMBL/GenBank/DDBJ whole genome shotgun (WGS) entry which is preliminary data.</text>
</comment>
<dbReference type="InterPro" id="IPR012988">
    <property type="entry name" value="Ribosomal_uL30_N_euk"/>
</dbReference>
<keyword evidence="3" id="KW-0687">Ribonucleoprotein</keyword>
<dbReference type="Pfam" id="PF00327">
    <property type="entry name" value="Ribosomal_L30"/>
    <property type="match status" value="1"/>
</dbReference>
<dbReference type="Gene3D" id="3.30.1390.20">
    <property type="entry name" value="Ribosomal protein L30, ferredoxin-like fold domain"/>
    <property type="match status" value="1"/>
</dbReference>
<dbReference type="GO" id="GO:0022625">
    <property type="term" value="C:cytosolic large ribosomal subunit"/>
    <property type="evidence" value="ECO:0007669"/>
    <property type="project" value="TreeGrafter"/>
</dbReference>
<dbReference type="PANTHER" id="PTHR11524:SF36">
    <property type="entry name" value="LARGE RIBOSOMAL SUBUNIT PROTEIN UL30Z"/>
    <property type="match status" value="1"/>
</dbReference>
<dbReference type="EMBL" id="JAXIOK010000021">
    <property type="protein sequence ID" value="KAK4745986.1"/>
    <property type="molecule type" value="Genomic_DNA"/>
</dbReference>
<keyword evidence="7" id="KW-1185">Reference proteome</keyword>
<dbReference type="PANTHER" id="PTHR11524">
    <property type="entry name" value="60S RIBOSOMAL PROTEIN L7"/>
    <property type="match status" value="1"/>
</dbReference>
<comment type="similarity">
    <text evidence="1">Belongs to the universal ribosomal protein uL30 family.</text>
</comment>
<evidence type="ECO:0000259" key="4">
    <source>
        <dbReference type="Pfam" id="PF00327"/>
    </source>
</evidence>
<evidence type="ECO:0000259" key="5">
    <source>
        <dbReference type="Pfam" id="PF08079"/>
    </source>
</evidence>
<evidence type="ECO:0000256" key="2">
    <source>
        <dbReference type="ARBA" id="ARBA00022980"/>
    </source>
</evidence>